<dbReference type="EMBL" id="CM044708">
    <property type="protein sequence ID" value="KAI5650370.1"/>
    <property type="molecule type" value="Genomic_DNA"/>
</dbReference>
<accession>A0ACB9ZSH2</accession>
<evidence type="ECO:0000313" key="2">
    <source>
        <dbReference type="Proteomes" id="UP001060085"/>
    </source>
</evidence>
<protein>
    <submittedName>
        <fullName evidence="1">Uncharacterized protein</fullName>
    </submittedName>
</protein>
<reference evidence="2" key="1">
    <citation type="journal article" date="2023" name="Nat. Plants">
        <title>Single-cell RNA sequencing provides a high-resolution roadmap for understanding the multicellular compartmentation of specialized metabolism.</title>
        <authorList>
            <person name="Sun S."/>
            <person name="Shen X."/>
            <person name="Li Y."/>
            <person name="Li Y."/>
            <person name="Wang S."/>
            <person name="Li R."/>
            <person name="Zhang H."/>
            <person name="Shen G."/>
            <person name="Guo B."/>
            <person name="Wei J."/>
            <person name="Xu J."/>
            <person name="St-Pierre B."/>
            <person name="Chen S."/>
            <person name="Sun C."/>
        </authorList>
    </citation>
    <scope>NUCLEOTIDE SEQUENCE [LARGE SCALE GENOMIC DNA]</scope>
</reference>
<proteinExistence type="predicted"/>
<keyword evidence="2" id="KW-1185">Reference proteome</keyword>
<evidence type="ECO:0000313" key="1">
    <source>
        <dbReference type="EMBL" id="KAI5650370.1"/>
    </source>
</evidence>
<gene>
    <name evidence="1" type="ORF">M9H77_36375</name>
</gene>
<organism evidence="1 2">
    <name type="scientific">Catharanthus roseus</name>
    <name type="common">Madagascar periwinkle</name>
    <name type="synonym">Vinca rosea</name>
    <dbReference type="NCBI Taxonomy" id="4058"/>
    <lineage>
        <taxon>Eukaryota</taxon>
        <taxon>Viridiplantae</taxon>
        <taxon>Streptophyta</taxon>
        <taxon>Embryophyta</taxon>
        <taxon>Tracheophyta</taxon>
        <taxon>Spermatophyta</taxon>
        <taxon>Magnoliopsida</taxon>
        <taxon>eudicotyledons</taxon>
        <taxon>Gunneridae</taxon>
        <taxon>Pentapetalae</taxon>
        <taxon>asterids</taxon>
        <taxon>lamiids</taxon>
        <taxon>Gentianales</taxon>
        <taxon>Apocynaceae</taxon>
        <taxon>Rauvolfioideae</taxon>
        <taxon>Vinceae</taxon>
        <taxon>Catharanthinae</taxon>
        <taxon>Catharanthus</taxon>
    </lineage>
</organism>
<dbReference type="Proteomes" id="UP001060085">
    <property type="component" value="Linkage Group LG08"/>
</dbReference>
<comment type="caution">
    <text evidence="1">The sequence shown here is derived from an EMBL/GenBank/DDBJ whole genome shotgun (WGS) entry which is preliminary data.</text>
</comment>
<name>A0ACB9ZSH2_CATRO</name>
<sequence length="217" mass="24291">MMKGNENGQKRSRRQKFNNLAGAVEKRGIGNKDLPWTVGLALPSIVGLTFKISIFNLATRKISLEDVRDFNYDFDFNPKLSFPFLVIEMFQILGTIGRIQGNKLRKFGTFKIKGGSSGQGSSHNLSLKEELKGDKPTAHNRSGPTVAHRSWPGSDQGGRKFTQPTADSRSIGRVQERKSSRETDLLHTVGRDLPSQSFHCTIQGKELLEFFNLRVQV</sequence>